<dbReference type="CTD" id="36346695"/>
<dbReference type="EMBL" id="APAU02000318">
    <property type="protein sequence ID" value="EUB54162.1"/>
    <property type="molecule type" value="Genomic_DNA"/>
</dbReference>
<organism evidence="1 2">
    <name type="scientific">Echinococcus granulosus</name>
    <name type="common">Hydatid tapeworm</name>
    <dbReference type="NCBI Taxonomy" id="6210"/>
    <lineage>
        <taxon>Eukaryota</taxon>
        <taxon>Metazoa</taxon>
        <taxon>Spiralia</taxon>
        <taxon>Lophotrochozoa</taxon>
        <taxon>Platyhelminthes</taxon>
        <taxon>Cestoda</taxon>
        <taxon>Eucestoda</taxon>
        <taxon>Cyclophyllidea</taxon>
        <taxon>Taeniidae</taxon>
        <taxon>Echinococcus</taxon>
        <taxon>Echinococcus granulosus group</taxon>
    </lineage>
</organism>
<dbReference type="AlphaFoldDB" id="W6U720"/>
<dbReference type="RefSeq" id="XP_024345358.1">
    <property type="nucleotide sequence ID" value="XM_024500229.1"/>
</dbReference>
<keyword evidence="2" id="KW-1185">Reference proteome</keyword>
<sequence>MFKAGEHTPPGVVLNRENQSALSGLVNDSIQQHHGMASKGKWQFHGIMAKILGFT</sequence>
<proteinExistence type="predicted"/>
<protein>
    <submittedName>
        <fullName evidence="1">Uncharacterized protein</fullName>
    </submittedName>
</protein>
<evidence type="ECO:0000313" key="1">
    <source>
        <dbReference type="EMBL" id="EUB54162.1"/>
    </source>
</evidence>
<reference evidence="1 2" key="1">
    <citation type="journal article" date="2013" name="Nat. Genet.">
        <title>The genome of the hydatid tapeworm Echinococcus granulosus.</title>
        <authorList>
            <person name="Zheng H."/>
            <person name="Zhang W."/>
            <person name="Zhang L."/>
            <person name="Zhang Z."/>
            <person name="Li J."/>
            <person name="Lu G."/>
            <person name="Zhu Y."/>
            <person name="Wang Y."/>
            <person name="Huang Y."/>
            <person name="Liu J."/>
            <person name="Kang H."/>
            <person name="Chen J."/>
            <person name="Wang L."/>
            <person name="Chen A."/>
            <person name="Yu S."/>
            <person name="Gao Z."/>
            <person name="Jin L."/>
            <person name="Gu W."/>
            <person name="Wang Z."/>
            <person name="Zhao L."/>
            <person name="Shi B."/>
            <person name="Wen H."/>
            <person name="Lin R."/>
            <person name="Jones M.K."/>
            <person name="Brejova B."/>
            <person name="Vinar T."/>
            <person name="Zhao G."/>
            <person name="McManus D.P."/>
            <person name="Chen Z."/>
            <person name="Zhou Y."/>
            <person name="Wang S."/>
        </authorList>
    </citation>
    <scope>NUCLEOTIDE SEQUENCE [LARGE SCALE GENOMIC DNA]</scope>
</reference>
<comment type="caution">
    <text evidence="1">The sequence shown here is derived from an EMBL/GenBank/DDBJ whole genome shotgun (WGS) entry which is preliminary data.</text>
</comment>
<dbReference type="Proteomes" id="UP000019149">
    <property type="component" value="Unassembled WGS sequence"/>
</dbReference>
<evidence type="ECO:0000313" key="2">
    <source>
        <dbReference type="Proteomes" id="UP000019149"/>
    </source>
</evidence>
<accession>W6U720</accession>
<dbReference type="GeneID" id="36346695"/>
<gene>
    <name evidence="1" type="ORF">EGR_10980</name>
</gene>
<dbReference type="KEGG" id="egl:EGR_10980"/>
<name>W6U720_ECHGR</name>